<evidence type="ECO:0000313" key="2">
    <source>
        <dbReference type="EMBL" id="ERK31559.1"/>
    </source>
</evidence>
<dbReference type="PATRIC" id="fig|1294142.3.peg.766"/>
<feature type="transmembrane region" description="Helical" evidence="1">
    <location>
        <begin position="25"/>
        <end position="49"/>
    </location>
</feature>
<proteinExistence type="predicted"/>
<evidence type="ECO:0000313" key="3">
    <source>
        <dbReference type="Proteomes" id="UP000016721"/>
    </source>
</evidence>
<comment type="caution">
    <text evidence="2">The sequence shown here is derived from an EMBL/GenBank/DDBJ whole genome shotgun (WGS) entry which is preliminary data.</text>
</comment>
<organism evidence="2 3">
    <name type="scientific">Clostridium intestinale URNW</name>
    <dbReference type="NCBI Taxonomy" id="1294142"/>
    <lineage>
        <taxon>Bacteria</taxon>
        <taxon>Bacillati</taxon>
        <taxon>Bacillota</taxon>
        <taxon>Clostridia</taxon>
        <taxon>Eubacteriales</taxon>
        <taxon>Clostridiaceae</taxon>
        <taxon>Clostridium</taxon>
    </lineage>
</organism>
<feature type="transmembrane region" description="Helical" evidence="1">
    <location>
        <begin position="147"/>
        <end position="168"/>
    </location>
</feature>
<keyword evidence="1" id="KW-0812">Transmembrane</keyword>
<gene>
    <name evidence="2" type="ORF">CINTURNW_0770</name>
</gene>
<dbReference type="STRING" id="1294142.CINTURNW_0770"/>
<name>U2Q600_9CLOT</name>
<dbReference type="EMBL" id="APJA01000009">
    <property type="protein sequence ID" value="ERK31559.1"/>
    <property type="molecule type" value="Genomic_DNA"/>
</dbReference>
<keyword evidence="1" id="KW-1133">Transmembrane helix</keyword>
<feature type="transmembrane region" description="Helical" evidence="1">
    <location>
        <begin position="61"/>
        <end position="88"/>
    </location>
</feature>
<dbReference type="Pfam" id="PF17248">
    <property type="entry name" value="DUF5317"/>
    <property type="match status" value="1"/>
</dbReference>
<reference evidence="2 3" key="1">
    <citation type="journal article" date="2013" name="Genome Announc.">
        <title>Draft Genome Sequence of the Hydrogen- and Ethanol-Producing Bacterium Clostridium intestinale Strain URNW.</title>
        <authorList>
            <person name="Lal S."/>
            <person name="Ramachandran U."/>
            <person name="Zhang X."/>
            <person name="Sparling R."/>
            <person name="Levin D.B."/>
        </authorList>
    </citation>
    <scope>NUCLEOTIDE SEQUENCE [LARGE SCALE GENOMIC DNA]</scope>
    <source>
        <strain evidence="2 3">URNW</strain>
    </source>
</reference>
<dbReference type="HOGENOM" id="CLU_1458914_0_0_9"/>
<sequence>MESVFLAFLISKIKGYDIRKVFRTWQIYPVFLCILIYIGLQISVFLGNYNFIKYSRSFETIYILSFIFLILKFRLYYSAIIGSIFIFLGSLLNKIVISANDGKMPVFPKLSYVTGYIKDSSFINSNDIHALGNEATKFKLLSDIIDIGYSIMSVGDICIRVFGFIIIYNTIKYINDNDVNIFYDIKQKKGR</sequence>
<protein>
    <recommendedName>
        <fullName evidence="4">DUF5317 domain-containing protein</fullName>
    </recommendedName>
</protein>
<evidence type="ECO:0008006" key="4">
    <source>
        <dbReference type="Google" id="ProtNLM"/>
    </source>
</evidence>
<dbReference type="eggNOG" id="ENOG5030JTI">
    <property type="taxonomic scope" value="Bacteria"/>
</dbReference>
<dbReference type="AlphaFoldDB" id="U2Q600"/>
<keyword evidence="3" id="KW-1185">Reference proteome</keyword>
<dbReference type="InterPro" id="IPR035168">
    <property type="entry name" value="DUF5317"/>
</dbReference>
<dbReference type="Proteomes" id="UP000016721">
    <property type="component" value="Unassembled WGS sequence"/>
</dbReference>
<keyword evidence="1" id="KW-0472">Membrane</keyword>
<accession>U2Q600</accession>
<evidence type="ECO:0000256" key="1">
    <source>
        <dbReference type="SAM" id="Phobius"/>
    </source>
</evidence>